<proteinExistence type="predicted"/>
<feature type="compositionally biased region" description="Basic and acidic residues" evidence="1">
    <location>
        <begin position="104"/>
        <end position="121"/>
    </location>
</feature>
<gene>
    <name evidence="2" type="ORF">NTEN_LOCUS11199</name>
</gene>
<keyword evidence="3" id="KW-1185">Reference proteome</keyword>
<evidence type="ECO:0000313" key="3">
    <source>
        <dbReference type="Proteomes" id="UP000479000"/>
    </source>
</evidence>
<dbReference type="AlphaFoldDB" id="A0A6H5GQF4"/>
<accession>A0A6H5GQF4</accession>
<name>A0A6H5GQF4_9HEMI</name>
<dbReference type="Proteomes" id="UP000479000">
    <property type="component" value="Unassembled WGS sequence"/>
</dbReference>
<sequence length="173" mass="19328">TITTSFSHPKQHHSGGKNGFCFSCMFLIAIGFECPESVNYGSNWIRRELGANVQCRFLFVKLQGHRHLNGMESNNTSNPGTCRFPGRISAFSVMKRNMLHSKARKGDSVRKKKKSSGEKRTLIKTTHSSREATGTSVTMSISTFAGHQKKQLLSIAKEPLRKSETTTSTNYVR</sequence>
<organism evidence="2 3">
    <name type="scientific">Nesidiocoris tenuis</name>
    <dbReference type="NCBI Taxonomy" id="355587"/>
    <lineage>
        <taxon>Eukaryota</taxon>
        <taxon>Metazoa</taxon>
        <taxon>Ecdysozoa</taxon>
        <taxon>Arthropoda</taxon>
        <taxon>Hexapoda</taxon>
        <taxon>Insecta</taxon>
        <taxon>Pterygota</taxon>
        <taxon>Neoptera</taxon>
        <taxon>Paraneoptera</taxon>
        <taxon>Hemiptera</taxon>
        <taxon>Heteroptera</taxon>
        <taxon>Panheteroptera</taxon>
        <taxon>Cimicomorpha</taxon>
        <taxon>Miridae</taxon>
        <taxon>Dicyphina</taxon>
        <taxon>Nesidiocoris</taxon>
    </lineage>
</organism>
<feature type="non-terminal residue" evidence="2">
    <location>
        <position position="1"/>
    </location>
</feature>
<reference evidence="2 3" key="1">
    <citation type="submission" date="2020-02" db="EMBL/GenBank/DDBJ databases">
        <authorList>
            <person name="Ferguson B K."/>
        </authorList>
    </citation>
    <scope>NUCLEOTIDE SEQUENCE [LARGE SCALE GENOMIC DNA]</scope>
</reference>
<evidence type="ECO:0000313" key="2">
    <source>
        <dbReference type="EMBL" id="CAB0005722.1"/>
    </source>
</evidence>
<feature type="compositionally biased region" description="Polar residues" evidence="1">
    <location>
        <begin position="123"/>
        <end position="135"/>
    </location>
</feature>
<evidence type="ECO:0000256" key="1">
    <source>
        <dbReference type="SAM" id="MobiDB-lite"/>
    </source>
</evidence>
<dbReference type="EMBL" id="CADCXU010016592">
    <property type="protein sequence ID" value="CAB0005722.1"/>
    <property type="molecule type" value="Genomic_DNA"/>
</dbReference>
<feature type="region of interest" description="Disordered" evidence="1">
    <location>
        <begin position="101"/>
        <end position="135"/>
    </location>
</feature>
<feature type="non-terminal residue" evidence="2">
    <location>
        <position position="173"/>
    </location>
</feature>
<protein>
    <submittedName>
        <fullName evidence="2">Uncharacterized protein</fullName>
    </submittedName>
</protein>